<reference evidence="3 4" key="1">
    <citation type="journal article" date="2011" name="Cell">
        <title>Insight into structure and assembly of the nuclear pore complex by utilizing the genome of a eukaryotic thermophile.</title>
        <authorList>
            <person name="Amlacher S."/>
            <person name="Sarges P."/>
            <person name="Flemming D."/>
            <person name="van Noort V."/>
            <person name="Kunze R."/>
            <person name="Devos D.P."/>
            <person name="Arumugam M."/>
            <person name="Bork P."/>
            <person name="Hurt E."/>
        </authorList>
    </citation>
    <scope>NUCLEOTIDE SEQUENCE [LARGE SCALE GENOMIC DNA]</scope>
    <source>
        <strain evidence="4">DSM 1495 / CBS 144.50 / IMI 039719</strain>
    </source>
</reference>
<sequence>MKYGAALLAVAGLASARELPWALMQLGKREVPQEHSHESILRAADAALKLNNPLEIVDAVFALLGNAAAAQGAPNVQNLDCLQQIVADQAFTNAKAAGDLDGMINAILFRALERNTLKVGLASELCNETATNPEIANIQQHQDPASPNAAEINKQVELEVAKSLASIGADPLLALKTATFAPGDVNDPTAKGNSCNDETDPVGCIFTLNLAVPAATEEEILAAVSGVDSGAGNGDDTNVDDGTDGADECEAIVDDGSGNDTDAGSDAGADNDNADSGSGNNDSATGTVNIQAFTGTLGGPPPPVESTPGAARPFSVNGNTFLNAAAAIQRSCAIQKNACANAANSGQLQGGTQQCDQQEAECRAANNLRKRRVPVTERRQFGGQLDFGSCGSPAIRFAEGLDGRKEASFQNVNLQDFNHGSALNIRIIADFTCQRLQSSCKAPQETVQACQAGAQAAQGQSGQAAANAFNSALGVSA</sequence>
<protein>
    <submittedName>
        <fullName evidence="3">Uncharacterized protein</fullName>
    </submittedName>
</protein>
<evidence type="ECO:0000256" key="2">
    <source>
        <dbReference type="SAM" id="SignalP"/>
    </source>
</evidence>
<dbReference type="OrthoDB" id="2153847at2759"/>
<name>G0S7E1_CHATD</name>
<dbReference type="HOGENOM" id="CLU_026014_1_0_1"/>
<feature type="signal peptide" evidence="2">
    <location>
        <begin position="1"/>
        <end position="16"/>
    </location>
</feature>
<gene>
    <name evidence="3" type="ORF">CTHT_0036530</name>
</gene>
<keyword evidence="2" id="KW-0732">Signal</keyword>
<keyword evidence="4" id="KW-1185">Reference proteome</keyword>
<feature type="compositionally biased region" description="Acidic residues" evidence="1">
    <location>
        <begin position="237"/>
        <end position="253"/>
    </location>
</feature>
<dbReference type="GeneID" id="18257691"/>
<dbReference type="STRING" id="759272.G0S7E1"/>
<dbReference type="EMBL" id="GL988041">
    <property type="protein sequence ID" value="EGS21785.1"/>
    <property type="molecule type" value="Genomic_DNA"/>
</dbReference>
<evidence type="ECO:0000313" key="4">
    <source>
        <dbReference type="Proteomes" id="UP000008066"/>
    </source>
</evidence>
<dbReference type="RefSeq" id="XP_006694081.1">
    <property type="nucleotide sequence ID" value="XM_006694018.1"/>
</dbReference>
<evidence type="ECO:0000256" key="1">
    <source>
        <dbReference type="SAM" id="MobiDB-lite"/>
    </source>
</evidence>
<dbReference type="eggNOG" id="ENOG502QTC3">
    <property type="taxonomic scope" value="Eukaryota"/>
</dbReference>
<feature type="chain" id="PRO_5003409354" evidence="2">
    <location>
        <begin position="17"/>
        <end position="477"/>
    </location>
</feature>
<dbReference type="OMA" id="DLGCIFS"/>
<proteinExistence type="predicted"/>
<evidence type="ECO:0000313" key="3">
    <source>
        <dbReference type="EMBL" id="EGS21785.1"/>
    </source>
</evidence>
<feature type="region of interest" description="Disordered" evidence="1">
    <location>
        <begin position="226"/>
        <end position="286"/>
    </location>
</feature>
<dbReference type="AlphaFoldDB" id="G0S7E1"/>
<dbReference type="KEGG" id="cthr:CTHT_0036530"/>
<feature type="compositionally biased region" description="Low complexity" evidence="1">
    <location>
        <begin position="254"/>
        <end position="284"/>
    </location>
</feature>
<dbReference type="Proteomes" id="UP000008066">
    <property type="component" value="Unassembled WGS sequence"/>
</dbReference>
<organism evidence="4">
    <name type="scientific">Chaetomium thermophilum (strain DSM 1495 / CBS 144.50 / IMI 039719)</name>
    <name type="common">Thermochaetoides thermophila</name>
    <dbReference type="NCBI Taxonomy" id="759272"/>
    <lineage>
        <taxon>Eukaryota</taxon>
        <taxon>Fungi</taxon>
        <taxon>Dikarya</taxon>
        <taxon>Ascomycota</taxon>
        <taxon>Pezizomycotina</taxon>
        <taxon>Sordariomycetes</taxon>
        <taxon>Sordariomycetidae</taxon>
        <taxon>Sordariales</taxon>
        <taxon>Chaetomiaceae</taxon>
        <taxon>Thermochaetoides</taxon>
    </lineage>
</organism>
<accession>G0S7E1</accession>